<evidence type="ECO:0000256" key="4">
    <source>
        <dbReference type="PROSITE-ProRule" id="PRU00409"/>
    </source>
</evidence>
<dbReference type="GO" id="GO:0016874">
    <property type="term" value="F:ligase activity"/>
    <property type="evidence" value="ECO:0007669"/>
    <property type="project" value="UniProtKB-KW"/>
</dbReference>
<dbReference type="Proteomes" id="UP000246278">
    <property type="component" value="Unassembled WGS sequence"/>
</dbReference>
<dbReference type="InterPro" id="IPR003135">
    <property type="entry name" value="ATP-grasp_carboxylate-amine"/>
</dbReference>
<keyword evidence="7" id="KW-1185">Reference proteome</keyword>
<keyword evidence="3 4" id="KW-0067">ATP-binding</keyword>
<evidence type="ECO:0000313" key="6">
    <source>
        <dbReference type="EMBL" id="PWW81856.1"/>
    </source>
</evidence>
<feature type="domain" description="ATP-grasp" evidence="5">
    <location>
        <begin position="206"/>
        <end position="469"/>
    </location>
</feature>
<sequence length="571" mass="64217">MKINVSTYWGPNRYSKRPSVVFCFEEIPEEKMSAMQRSFVTLAKYLEKNFGYSHTFGHKRAIDRNDVFEFLSSASIFILNYVRGDLEENGYTTDNAVPVLFVEFHKPELTAKAVNILLKLLLRGSKGKEHEVYSILNTFWDECQRGHPDFQAHALITAAKSKNLYYQNLDKKVWLYGMGAKSKIFFETSTVEDLQSDVKTDKLSGKKIFNTVGAPTARYKIVRDRAELLAAAHDIGFPCVVKPVHSDSGRGVTANVKTLDDVEFAYTEARKFIGKSNEIMVEKHVPGRDYRLLFLRGDFIGCASSVAPFVIGDGAKSIRELIDIVNRKRTRNLYASNYLRPIKIDASVKEALSVQSCDLKTVLKPGQKVTLRRNTNLGGGGSTELFENVHHDVLVHAKEIARCCGLHSVGIDYITEDISKSPSASCGKFTELNKMPGVPLFLAAGYDIGRLGDQFLGNRVGNIELNLFIFQKERCKELLQSYSGECAIFLPDTVVKKSKKFKVENGHFRQLIGKVLSDKQLKSLDIIASLEFVEQYGFPTEHISTVFVGKFCKTRIVCETIEKLNCRVQCA</sequence>
<evidence type="ECO:0000259" key="5">
    <source>
        <dbReference type="PROSITE" id="PS50975"/>
    </source>
</evidence>
<name>A0A317T8V6_9CHLB</name>
<dbReference type="AlphaFoldDB" id="A0A317T8V6"/>
<organism evidence="6 7">
    <name type="scientific">Prosthecochloris marina</name>
    <dbReference type="NCBI Taxonomy" id="2017681"/>
    <lineage>
        <taxon>Bacteria</taxon>
        <taxon>Pseudomonadati</taxon>
        <taxon>Chlorobiota</taxon>
        <taxon>Chlorobiia</taxon>
        <taxon>Chlorobiales</taxon>
        <taxon>Chlorobiaceae</taxon>
        <taxon>Prosthecochloris</taxon>
    </lineage>
</organism>
<evidence type="ECO:0000256" key="3">
    <source>
        <dbReference type="ARBA" id="ARBA00022840"/>
    </source>
</evidence>
<gene>
    <name evidence="6" type="ORF">CR164_08540</name>
</gene>
<evidence type="ECO:0000256" key="2">
    <source>
        <dbReference type="ARBA" id="ARBA00022741"/>
    </source>
</evidence>
<dbReference type="Gene3D" id="3.30.470.20">
    <property type="entry name" value="ATP-grasp fold, B domain"/>
    <property type="match status" value="2"/>
</dbReference>
<keyword evidence="1" id="KW-0436">Ligase</keyword>
<dbReference type="GO" id="GO:0005829">
    <property type="term" value="C:cytosol"/>
    <property type="evidence" value="ECO:0007669"/>
    <property type="project" value="TreeGrafter"/>
</dbReference>
<dbReference type="GO" id="GO:0005524">
    <property type="term" value="F:ATP binding"/>
    <property type="evidence" value="ECO:0007669"/>
    <property type="project" value="UniProtKB-UniRule"/>
</dbReference>
<evidence type="ECO:0000313" key="7">
    <source>
        <dbReference type="Proteomes" id="UP000246278"/>
    </source>
</evidence>
<dbReference type="GO" id="GO:0046872">
    <property type="term" value="F:metal ion binding"/>
    <property type="evidence" value="ECO:0007669"/>
    <property type="project" value="InterPro"/>
</dbReference>
<protein>
    <recommendedName>
        <fullName evidence="5">ATP-grasp domain-containing protein</fullName>
    </recommendedName>
</protein>
<dbReference type="RefSeq" id="WP_110023515.1">
    <property type="nucleotide sequence ID" value="NZ_PDNZ01000005.1"/>
</dbReference>
<dbReference type="InterPro" id="IPR011761">
    <property type="entry name" value="ATP-grasp"/>
</dbReference>
<dbReference type="EMBL" id="PDNZ01000005">
    <property type="protein sequence ID" value="PWW81856.1"/>
    <property type="molecule type" value="Genomic_DNA"/>
</dbReference>
<dbReference type="SUPFAM" id="SSF56059">
    <property type="entry name" value="Glutathione synthetase ATP-binding domain-like"/>
    <property type="match status" value="1"/>
</dbReference>
<evidence type="ECO:0000256" key="1">
    <source>
        <dbReference type="ARBA" id="ARBA00022598"/>
    </source>
</evidence>
<reference evidence="7" key="1">
    <citation type="submission" date="2017-10" db="EMBL/GenBank/DDBJ databases">
        <authorList>
            <person name="Gaisin V.A."/>
            <person name="Rysina M.S."/>
            <person name="Grouzdev D.S."/>
        </authorList>
    </citation>
    <scope>NUCLEOTIDE SEQUENCE [LARGE SCALE GENOMIC DNA]</scope>
    <source>
        <strain evidence="7">V1</strain>
    </source>
</reference>
<dbReference type="PROSITE" id="PS50975">
    <property type="entry name" value="ATP_GRASP"/>
    <property type="match status" value="1"/>
</dbReference>
<dbReference type="OrthoDB" id="9804625at2"/>
<dbReference type="Pfam" id="PF02222">
    <property type="entry name" value="ATP-grasp"/>
    <property type="match status" value="1"/>
</dbReference>
<accession>A0A317T8V6</accession>
<comment type="caution">
    <text evidence="6">The sequence shown here is derived from an EMBL/GenBank/DDBJ whole genome shotgun (WGS) entry which is preliminary data.</text>
</comment>
<dbReference type="PANTHER" id="PTHR43055">
    <property type="entry name" value="FORMATE-DEPENDENT PHOSPHORIBOSYLGLYCINAMIDE FORMYLTRANSFERASE"/>
    <property type="match status" value="1"/>
</dbReference>
<proteinExistence type="predicted"/>
<dbReference type="PANTHER" id="PTHR43055:SF1">
    <property type="entry name" value="FORMATE-DEPENDENT PHOSPHORIBOSYLGLYCINAMIDE FORMYLTRANSFERASE"/>
    <property type="match status" value="1"/>
</dbReference>
<keyword evidence="2 4" id="KW-0547">Nucleotide-binding</keyword>